<feature type="transmembrane region" description="Helical" evidence="1">
    <location>
        <begin position="12"/>
        <end position="35"/>
    </location>
</feature>
<feature type="transmembrane region" description="Helical" evidence="1">
    <location>
        <begin position="219"/>
        <end position="239"/>
    </location>
</feature>
<gene>
    <name evidence="3" type="ORF">BR63_11525</name>
</gene>
<feature type="domain" description="PDZ" evidence="2">
    <location>
        <begin position="307"/>
        <end position="363"/>
    </location>
</feature>
<reference evidence="3 4" key="1">
    <citation type="journal article" date="2019" name="Front. Microbiol.">
        <title>Thermoanaerosceptrum fracticalcis gen. nov. sp. nov., a Novel Fumarate-Fermenting Microorganism From a Deep Fractured Carbonate Aquifer of the US Great Basin.</title>
        <authorList>
            <person name="Hamilton-Brehm S.D."/>
            <person name="Stewart L.E."/>
            <person name="Zavarin M."/>
            <person name="Caldwell M."/>
            <person name="Lawson P.A."/>
            <person name="Onstott T.C."/>
            <person name="Grzymski J."/>
            <person name="Neveux I."/>
            <person name="Lollar B.S."/>
            <person name="Russell C.E."/>
            <person name="Moser D.P."/>
        </authorList>
    </citation>
    <scope>NUCLEOTIDE SEQUENCE [LARGE SCALE GENOMIC DNA]</scope>
    <source>
        <strain evidence="3 4">DRI-13</strain>
    </source>
</reference>
<dbReference type="KEGG" id="tfr:BR63_11525"/>
<dbReference type="Pfam" id="PF17820">
    <property type="entry name" value="PDZ_6"/>
    <property type="match status" value="1"/>
</dbReference>
<dbReference type="AlphaFoldDB" id="A0A7G6E480"/>
<sequence length="420" mass="46611">MATFLKLVPLMVTSIISLLTSPLFWMIVILVGFQYKRMARNKSYQFNLPEEPVWRPTLIAALFGLGGGIIGSFLMILVGVSVLEVGVNYLWLTAIALMFIQQRFLCFAYAGGVLSLSKLIFGVPELSIPQLMALVAILHMVESLLILFSGHLGAVPAYIRAHDGRVVGGYNLQKFWPLPLVALAAWIYPNTEALQGAVQMPDWWPLIKPELLKGSGETVYMMMPVVAALGYGDIALTALPKDKTYRSALELAGYSLILLTLAITASYYPALAFLPALFGPFGHEFLIYTGQKRELRGKPAFVPPERGIMILDTLQDSPLKKAGVKPGDILLSLNGIPVNSEYQVETLLLDAGKVVEIEYLSGKRRSFRRALVNRGFGKPLGFIPVPNWYEHSYMEVTGSVSFLKGLWQRLINRISYKKRP</sequence>
<feature type="transmembrane region" description="Helical" evidence="1">
    <location>
        <begin position="251"/>
        <end position="278"/>
    </location>
</feature>
<dbReference type="EMBL" id="CP045798">
    <property type="protein sequence ID" value="QNB46884.1"/>
    <property type="molecule type" value="Genomic_DNA"/>
</dbReference>
<dbReference type="InterPro" id="IPR001478">
    <property type="entry name" value="PDZ"/>
</dbReference>
<evidence type="ECO:0000313" key="3">
    <source>
        <dbReference type="EMBL" id="QNB46884.1"/>
    </source>
</evidence>
<evidence type="ECO:0000259" key="2">
    <source>
        <dbReference type="PROSITE" id="PS50106"/>
    </source>
</evidence>
<dbReference type="InterPro" id="IPR036034">
    <property type="entry name" value="PDZ_sf"/>
</dbReference>
<feature type="transmembrane region" description="Helical" evidence="1">
    <location>
        <begin position="56"/>
        <end position="83"/>
    </location>
</feature>
<keyword evidence="1" id="KW-1133">Transmembrane helix</keyword>
<keyword evidence="1" id="KW-0812">Transmembrane</keyword>
<dbReference type="OrthoDB" id="198399at2"/>
<keyword evidence="1" id="KW-0472">Membrane</keyword>
<name>A0A7G6E480_THEFR</name>
<dbReference type="RefSeq" id="WP_153802006.1">
    <property type="nucleotide sequence ID" value="NZ_CP045798.1"/>
</dbReference>
<dbReference type="SUPFAM" id="SSF50156">
    <property type="entry name" value="PDZ domain-like"/>
    <property type="match status" value="1"/>
</dbReference>
<feature type="transmembrane region" description="Helical" evidence="1">
    <location>
        <begin position="131"/>
        <end position="152"/>
    </location>
</feature>
<keyword evidence="4" id="KW-1185">Reference proteome</keyword>
<organism evidence="3 4">
    <name type="scientific">Thermanaerosceptrum fracticalcis</name>
    <dbReference type="NCBI Taxonomy" id="1712410"/>
    <lineage>
        <taxon>Bacteria</taxon>
        <taxon>Bacillati</taxon>
        <taxon>Bacillota</taxon>
        <taxon>Clostridia</taxon>
        <taxon>Eubacteriales</taxon>
        <taxon>Peptococcaceae</taxon>
        <taxon>Thermanaerosceptrum</taxon>
    </lineage>
</organism>
<dbReference type="InterPro" id="IPR041489">
    <property type="entry name" value="PDZ_6"/>
</dbReference>
<evidence type="ECO:0000256" key="1">
    <source>
        <dbReference type="SAM" id="Phobius"/>
    </source>
</evidence>
<dbReference type="Gene3D" id="2.30.42.10">
    <property type="match status" value="1"/>
</dbReference>
<dbReference type="Proteomes" id="UP000515847">
    <property type="component" value="Chromosome"/>
</dbReference>
<dbReference type="PROSITE" id="PS50106">
    <property type="entry name" value="PDZ"/>
    <property type="match status" value="1"/>
</dbReference>
<proteinExistence type="predicted"/>
<dbReference type="SMART" id="SM00228">
    <property type="entry name" value="PDZ"/>
    <property type="match status" value="1"/>
</dbReference>
<protein>
    <submittedName>
        <fullName evidence="3">PDZ domain-containing protein</fullName>
    </submittedName>
</protein>
<accession>A0A7G6E480</accession>
<evidence type="ECO:0000313" key="4">
    <source>
        <dbReference type="Proteomes" id="UP000515847"/>
    </source>
</evidence>